<feature type="region of interest" description="Disordered" evidence="1">
    <location>
        <begin position="1184"/>
        <end position="1246"/>
    </location>
</feature>
<evidence type="ECO:0000259" key="2">
    <source>
        <dbReference type="Pfam" id="PF26381"/>
    </source>
</evidence>
<dbReference type="InterPro" id="IPR058747">
    <property type="entry name" value="PglY_C"/>
</dbReference>
<accession>A0ABP7YSJ7</accession>
<evidence type="ECO:0000313" key="5">
    <source>
        <dbReference type="Proteomes" id="UP001501845"/>
    </source>
</evidence>
<evidence type="ECO:0000256" key="1">
    <source>
        <dbReference type="SAM" id="MobiDB-lite"/>
    </source>
</evidence>
<feature type="region of interest" description="Disordered" evidence="1">
    <location>
        <begin position="1283"/>
        <end position="1364"/>
    </location>
</feature>
<keyword evidence="5" id="KW-1185">Reference proteome</keyword>
<dbReference type="EMBL" id="BAABBU010000016">
    <property type="protein sequence ID" value="GAA4140693.1"/>
    <property type="molecule type" value="Genomic_DNA"/>
</dbReference>
<protein>
    <recommendedName>
        <fullName evidence="6">PglY protein</fullName>
    </recommendedName>
</protein>
<feature type="domain" description="ATPase PglY C-terminal" evidence="3">
    <location>
        <begin position="999"/>
        <end position="1177"/>
    </location>
</feature>
<evidence type="ECO:0008006" key="6">
    <source>
        <dbReference type="Google" id="ProtNLM"/>
    </source>
</evidence>
<comment type="caution">
    <text evidence="4">The sequence shown here is derived from an EMBL/GenBank/DDBJ whole genome shotgun (WGS) entry which is preliminary data.</text>
</comment>
<reference evidence="5" key="1">
    <citation type="journal article" date="2019" name="Int. J. Syst. Evol. Microbiol.">
        <title>The Global Catalogue of Microorganisms (GCM) 10K type strain sequencing project: providing services to taxonomists for standard genome sequencing and annotation.</title>
        <authorList>
            <consortium name="The Broad Institute Genomics Platform"/>
            <consortium name="The Broad Institute Genome Sequencing Center for Infectious Disease"/>
            <person name="Wu L."/>
            <person name="Ma J."/>
        </authorList>
    </citation>
    <scope>NUCLEOTIDE SEQUENCE [LARGE SCALE GENOMIC DNA]</scope>
    <source>
        <strain evidence="5">JCM 17589</strain>
    </source>
</reference>
<feature type="compositionally biased region" description="Polar residues" evidence="1">
    <location>
        <begin position="1221"/>
        <end position="1230"/>
    </location>
</feature>
<dbReference type="InterPro" id="IPR058748">
    <property type="entry name" value="PglY_5th"/>
</dbReference>
<sequence length="1364" mass="148242">MARGAGETVVLRDVLDIKEDVYAGDFKVELSQGFSGRSAGRVEEYVVTPQLQEQFDKALKLIRGAVRKNASYAAYLHGSFGAGKSHFLTVLHAVLNGEPAARAKPRLREVIAEHDEWLRGRRFLMVPYHLVGAANLDEALLGGYVRAVREQHPDAPTPTVFRSDAMLADARRMREQLGDDAFVRLLPADADAGDGGADEDDDELQVIGAGGAWTAAELDEAFSAPAGDPRRERLESALLTGPMRSYAESARGDAAKYVPLENGLAAISRHARSLEYDGVVLFLDELVLWLQAHMRDRTFVNSEIQKLVKLIESGDADRPVPIVSFISRQRDLSQLVGSDVLGADVKAMEQALEYLNERFDTVDLEDRNLPEIIKERVLKPLPGKDAVLEAEFAKIDRTGQQVKDILLDGSGATQADWTDFRAVYPLSPALLNVLVALSGALQRERTGLKLVQQLLERNADAAVGRLIPLGDLWDVLVDGTGAAFTDKLKRESEAAVKFAAKARAHLLEKYGSDTHADFQADERFVKTMLLGALAPDVPALRRLTGARLAALNHGSVRSRTVPAGDVVVRRMRDLQAAFPSEIRSDGEADPVFSLHLSDLDIEPLLDAVAEEDKAGVRRVWLRDRLWEAIGVRDGQFVAEKEIVWRGTRRIAEFVFGNVRDRADLPDEQFTPATAGNVRFVVDYPFDDGDHYPSDDYHRVEELRKSGVTAPTLVWLTDFFSDQRRAQLGRLMRITFLLERDRLADYTGTFPPDDRAKVRRQLEVARDTLTDQLTGALAEVYGLARPTDANPGPEVPDGRHVLSLQPEFAQPREEGGKGFEANVLHLADGMFSALYPKHPDFGPDRTGKRNAVTPGELRTALEWITRAMDEGGRANNVDSHHLKTVKRIVEPLELGTVHDGPLVMRSDWRARINQAAAAHQQRGDLDVEDIRSWITKDLGYAGLDKLTGNLLIAAYALLDDRAWVLRGGPEREAPALQEIGPGWSLRAQPLPSEEEYAAARDRAARLFGVTAKPALYARNVNRLADDLRARAEAWERNVAGVRTSLDRHAPLLGLDEPGAPRTAILREAAGLLARLSRHGGDATALVRELAAFSPTAGERDLNTAMGSAGEVLAALDGTDWPALRNVHGLTGREDGVGDRARRLFTEIAQAARASEFDRSLVQVLSGVREQANAIINAALRVESVVTDPPPPVAQDVRVSEPEVATSHPVVPPQPEVLPGTPADSSDPSTDTAGDGAPPRRSGRRLIPAGGDATALEQRLAVQLAAVQEEIRAFRAAHPDAGVEIVWQPVGGPGTDRGTWDSGTADASAADRTAGTVHGDRPAGEPGAAAPEGAARDPRTAYGSRTAEGTGQADASRAADDAGEAR</sequence>
<dbReference type="RefSeq" id="WP_247692466.1">
    <property type="nucleotide sequence ID" value="NZ_BAABBU010000016.1"/>
</dbReference>
<feature type="domain" description="ATPase PglY 5th" evidence="2">
    <location>
        <begin position="855"/>
        <end position="955"/>
    </location>
</feature>
<evidence type="ECO:0000259" key="3">
    <source>
        <dbReference type="Pfam" id="PF26382"/>
    </source>
</evidence>
<evidence type="ECO:0000313" key="4">
    <source>
        <dbReference type="EMBL" id="GAA4140693.1"/>
    </source>
</evidence>
<name>A0ABP7YSJ7_9ACTN</name>
<dbReference type="Pfam" id="PF26382">
    <property type="entry name" value="BREX_PglY_6th"/>
    <property type="match status" value="1"/>
</dbReference>
<organism evidence="4 5">
    <name type="scientific">Streptomyces tunisiensis</name>
    <dbReference type="NCBI Taxonomy" id="948699"/>
    <lineage>
        <taxon>Bacteria</taxon>
        <taxon>Bacillati</taxon>
        <taxon>Actinomycetota</taxon>
        <taxon>Actinomycetes</taxon>
        <taxon>Kitasatosporales</taxon>
        <taxon>Streptomycetaceae</taxon>
        <taxon>Streptomyces</taxon>
    </lineage>
</organism>
<feature type="compositionally biased region" description="Basic and acidic residues" evidence="1">
    <location>
        <begin position="1355"/>
        <end position="1364"/>
    </location>
</feature>
<gene>
    <name evidence="4" type="ORF">GCM10022285_40370</name>
</gene>
<dbReference type="Pfam" id="PF26381">
    <property type="entry name" value="BREX_PglY_5th"/>
    <property type="match status" value="1"/>
</dbReference>
<proteinExistence type="predicted"/>
<dbReference type="Proteomes" id="UP001501845">
    <property type="component" value="Unassembled WGS sequence"/>
</dbReference>
<feature type="compositionally biased region" description="Low complexity" evidence="1">
    <location>
        <begin position="1322"/>
        <end position="1331"/>
    </location>
</feature>